<dbReference type="Gene3D" id="3.40.50.720">
    <property type="entry name" value="NAD(P)-binding Rossmann-like Domain"/>
    <property type="match status" value="1"/>
</dbReference>
<dbReference type="RefSeq" id="WP_026641620.1">
    <property type="nucleotide sequence ID" value="NZ_JGZU01000015.1"/>
</dbReference>
<dbReference type="OrthoDB" id="5510591at2"/>
<sequence length="259" mass="28356">MANTKTVLSIGATGSIGVHVVRQLVEKGYRTRAIVRDLERASKVLPAEVELFHGSPSDPEILAKATDGVDAIVFTHGTHGEPGQAREVEYGFVKAALDAVQNRPEVFISLMTALGVTVHEGEFNRRSEGHDYKRRAERLVRMSGHPHVIVRPGWFDYNEDDERKLQFLQGDKRRSGTPEDGVVAREDIARVLIDAIDIPEAASTTLELVAVKGESQSDLAPLFAALEHDVPGQPDAPLDPDTLPMSSEPQWVLDDLKAA</sequence>
<feature type="domain" description="NAD(P)-binding" evidence="2">
    <location>
        <begin position="11"/>
        <end position="197"/>
    </location>
</feature>
<evidence type="ECO:0000259" key="2">
    <source>
        <dbReference type="Pfam" id="PF13460"/>
    </source>
</evidence>
<evidence type="ECO:0000313" key="3">
    <source>
        <dbReference type="EMBL" id="KFJ05486.1"/>
    </source>
</evidence>
<dbReference type="eggNOG" id="COG0702">
    <property type="taxonomic scope" value="Bacteria"/>
</dbReference>
<organism evidence="3 4">
    <name type="scientific">Bifidobacterium tsurumiense</name>
    <dbReference type="NCBI Taxonomy" id="356829"/>
    <lineage>
        <taxon>Bacteria</taxon>
        <taxon>Bacillati</taxon>
        <taxon>Actinomycetota</taxon>
        <taxon>Actinomycetes</taxon>
        <taxon>Bifidobacteriales</taxon>
        <taxon>Bifidobacteriaceae</taxon>
        <taxon>Bifidobacterium</taxon>
    </lineage>
</organism>
<feature type="region of interest" description="Disordered" evidence="1">
    <location>
        <begin position="230"/>
        <end position="259"/>
    </location>
</feature>
<dbReference type="InterPro" id="IPR016040">
    <property type="entry name" value="NAD(P)-bd_dom"/>
</dbReference>
<dbReference type="SUPFAM" id="SSF51735">
    <property type="entry name" value="NAD(P)-binding Rossmann-fold domains"/>
    <property type="match status" value="1"/>
</dbReference>
<dbReference type="PANTHER" id="PTHR15020:SF50">
    <property type="entry name" value="UPF0659 PROTEIN YMR090W"/>
    <property type="match status" value="1"/>
</dbReference>
<dbReference type="STRING" id="356829.BITS_0159"/>
<evidence type="ECO:0000313" key="4">
    <source>
        <dbReference type="Proteomes" id="UP000029080"/>
    </source>
</evidence>
<dbReference type="Proteomes" id="UP000029080">
    <property type="component" value="Unassembled WGS sequence"/>
</dbReference>
<keyword evidence="4" id="KW-1185">Reference proteome</keyword>
<dbReference type="EMBL" id="JGZU01000015">
    <property type="protein sequence ID" value="KFJ05486.1"/>
    <property type="molecule type" value="Genomic_DNA"/>
</dbReference>
<dbReference type="InterPro" id="IPR036291">
    <property type="entry name" value="NAD(P)-bd_dom_sf"/>
</dbReference>
<dbReference type="AlphaFoldDB" id="A0A087ECI5"/>
<gene>
    <name evidence="3" type="ORF">BITS_0159</name>
</gene>
<name>A0A087ECI5_9BIFI</name>
<evidence type="ECO:0000256" key="1">
    <source>
        <dbReference type="SAM" id="MobiDB-lite"/>
    </source>
</evidence>
<dbReference type="CDD" id="cd05243">
    <property type="entry name" value="SDR_a5"/>
    <property type="match status" value="1"/>
</dbReference>
<protein>
    <submittedName>
        <fullName evidence="3">NmrA family protein</fullName>
    </submittedName>
</protein>
<comment type="caution">
    <text evidence="3">The sequence shown here is derived from an EMBL/GenBank/DDBJ whole genome shotgun (WGS) entry which is preliminary data.</text>
</comment>
<dbReference type="Pfam" id="PF13460">
    <property type="entry name" value="NAD_binding_10"/>
    <property type="match status" value="1"/>
</dbReference>
<proteinExistence type="predicted"/>
<reference evidence="3 4" key="1">
    <citation type="submission" date="2014-03" db="EMBL/GenBank/DDBJ databases">
        <title>Genomics of Bifidobacteria.</title>
        <authorList>
            <person name="Ventura M."/>
            <person name="Milani C."/>
            <person name="Lugli G.A."/>
        </authorList>
    </citation>
    <scope>NUCLEOTIDE SEQUENCE [LARGE SCALE GENOMIC DNA]</scope>
    <source>
        <strain evidence="3 4">JCM 13495</strain>
    </source>
</reference>
<accession>A0A087ECI5</accession>
<dbReference type="PANTHER" id="PTHR15020">
    <property type="entry name" value="FLAVIN REDUCTASE-RELATED"/>
    <property type="match status" value="1"/>
</dbReference>